<evidence type="ECO:0000256" key="1">
    <source>
        <dbReference type="SAM" id="Phobius"/>
    </source>
</evidence>
<feature type="transmembrane region" description="Helical" evidence="1">
    <location>
        <begin position="232"/>
        <end position="251"/>
    </location>
</feature>
<evidence type="ECO:0000313" key="2">
    <source>
        <dbReference type="EMBL" id="BAD65986.1"/>
    </source>
</evidence>
<dbReference type="eggNOG" id="COG0697">
    <property type="taxonomic scope" value="Bacteria"/>
</dbReference>
<protein>
    <recommendedName>
        <fullName evidence="4">Multidrug resistance efflux transporter family protein</fullName>
    </recommendedName>
</protein>
<dbReference type="KEGG" id="bcl:ABC3453"/>
<evidence type="ECO:0000313" key="3">
    <source>
        <dbReference type="Proteomes" id="UP000001168"/>
    </source>
</evidence>
<keyword evidence="1" id="KW-0472">Membrane</keyword>
<keyword evidence="1" id="KW-1133">Transmembrane helix</keyword>
<gene>
    <name evidence="2" type="ordered locus">ABC3453</name>
</gene>
<evidence type="ECO:0008006" key="4">
    <source>
        <dbReference type="Google" id="ProtNLM"/>
    </source>
</evidence>
<feature type="transmembrane region" description="Helical" evidence="1">
    <location>
        <begin position="263"/>
        <end position="286"/>
    </location>
</feature>
<keyword evidence="1" id="KW-0812">Transmembrane</keyword>
<dbReference type="Proteomes" id="UP000001168">
    <property type="component" value="Chromosome"/>
</dbReference>
<feature type="transmembrane region" description="Helical" evidence="1">
    <location>
        <begin position="200"/>
        <end position="220"/>
    </location>
</feature>
<proteinExistence type="predicted"/>
<feature type="transmembrane region" description="Helical" evidence="1">
    <location>
        <begin position="135"/>
        <end position="155"/>
    </location>
</feature>
<dbReference type="STRING" id="66692.ABC3453"/>
<name>Q5WCC4_SHOC1</name>
<reference evidence="2 3" key="1">
    <citation type="journal article" date="1994" name="J. Ferment. Bioeng.">
        <title>Molecular cloning and nucleotide sequence of the gene for an alkaline protease from the alkalophilic Bacillus sp. KSM-K16.</title>
        <authorList>
            <person name="Hakamada Y."/>
            <person name="Kobayashi T."/>
            <person name="Hitomi J."/>
            <person name="Kawai S."/>
            <person name="Ito S."/>
        </authorList>
    </citation>
    <scope>NUCLEOTIDE SEQUENCE [LARGE SCALE GENOMIC DNA]</scope>
    <source>
        <strain evidence="2 3">KSM-K16</strain>
    </source>
</reference>
<feature type="transmembrane region" description="Helical" evidence="1">
    <location>
        <begin position="292"/>
        <end position="310"/>
    </location>
</feature>
<feature type="transmembrane region" description="Helical" evidence="1">
    <location>
        <begin position="161"/>
        <end position="179"/>
    </location>
</feature>
<organism evidence="2 3">
    <name type="scientific">Shouchella clausii (strain KSM-K16)</name>
    <name type="common">Alkalihalobacillus clausii</name>
    <dbReference type="NCBI Taxonomy" id="66692"/>
    <lineage>
        <taxon>Bacteria</taxon>
        <taxon>Bacillati</taxon>
        <taxon>Bacillota</taxon>
        <taxon>Bacilli</taxon>
        <taxon>Bacillales</taxon>
        <taxon>Bacillaceae</taxon>
        <taxon>Shouchella</taxon>
    </lineage>
</organism>
<dbReference type="Pfam" id="PF13536">
    <property type="entry name" value="EmrE"/>
    <property type="match status" value="1"/>
</dbReference>
<keyword evidence="3" id="KW-1185">Reference proteome</keyword>
<reference evidence="2 3" key="5">
    <citation type="journal article" date="2007" name="Extremophiles">
        <title>Intragenomic diversity of the V1 regions of 16S rRNA genes in high-alkaline protease-producing Bacillus clausii spp.</title>
        <authorList>
            <person name="Kageyama Y."/>
            <person name="Takaki Y."/>
            <person name="Shimamura S."/>
            <person name="Nishi S."/>
            <person name="Nogi Y."/>
            <person name="Uchimura K."/>
            <person name="Kobayashi T."/>
            <person name="Hitomi J."/>
            <person name="Ozaki K."/>
            <person name="Kawai S."/>
            <person name="Ito S."/>
            <person name="Horikoshi K."/>
        </authorList>
    </citation>
    <scope>NUCLEOTIDE SEQUENCE [LARGE SCALE GENOMIC DNA]</scope>
    <source>
        <strain evidence="2 3">KSM-K16</strain>
    </source>
</reference>
<accession>Q5WCC4</accession>
<dbReference type="AlphaFoldDB" id="Q5WCC4"/>
<reference evidence="2 3" key="2">
    <citation type="journal article" date="1995" name="Appl. Microbiol. Biotechnol.">
        <title>Purification and properties of an alkaline protease from alkalophilic Bacillus sp. KSM-K16.</title>
        <authorList>
            <person name="Kobayashi T."/>
            <person name="Hakamada Y."/>
            <person name="Adachi S."/>
            <person name="Hitomi J."/>
            <person name="Yoshimatsu T."/>
            <person name="Koike K."/>
            <person name="Kawai S."/>
            <person name="Ito S."/>
        </authorList>
    </citation>
    <scope>NUCLEOTIDE SEQUENCE [LARGE SCALE GENOMIC DNA]</scope>
    <source>
        <strain evidence="2 3">KSM-K16</strain>
    </source>
</reference>
<feature type="transmembrane region" description="Helical" evidence="1">
    <location>
        <begin position="100"/>
        <end position="123"/>
    </location>
</feature>
<reference evidence="3" key="4">
    <citation type="submission" date="2003-10" db="EMBL/GenBank/DDBJ databases">
        <title>The complete genome sequence of the alkaliphilic Bacillus clausii KSM-K16.</title>
        <authorList>
            <person name="Takaki Y."/>
            <person name="Kageyama Y."/>
            <person name="Shimamura S."/>
            <person name="Suzuki H."/>
            <person name="Nishi S."/>
            <person name="Hatada Y."/>
            <person name="Kawai S."/>
            <person name="Ito S."/>
            <person name="Horikoshi K."/>
        </authorList>
    </citation>
    <scope>NUCLEOTIDE SEQUENCE [LARGE SCALE GENOMIC DNA]</scope>
    <source>
        <strain evidence="3">KSM-K16</strain>
    </source>
</reference>
<feature type="transmembrane region" description="Helical" evidence="1">
    <location>
        <begin position="44"/>
        <end position="62"/>
    </location>
</feature>
<feature type="transmembrane region" description="Helical" evidence="1">
    <location>
        <begin position="74"/>
        <end position="94"/>
    </location>
</feature>
<dbReference type="HOGENOM" id="CLU_054358_0_0_9"/>
<reference evidence="2 3" key="3">
    <citation type="journal article" date="1997" name="Protein Eng.">
        <title>High-resolution crystal structure of M-protease: phylogeny aided analysis of the high-alkaline adaptation mechanism.</title>
        <authorList>
            <person name="Shirai T."/>
            <person name="Suzuki A."/>
            <person name="Yamane T."/>
            <person name="Ashida T."/>
            <person name="Kobayashi T."/>
            <person name="Ito S."/>
        </authorList>
    </citation>
    <scope>NUCLEOTIDE SEQUENCE [LARGE SCALE GENOMIC DNA]</scope>
    <source>
        <strain evidence="2 3">KSM-K16</strain>
    </source>
</reference>
<sequence>MFRGAVMKAMLLGILAAFFFSFTFLLNRMMEVEGGSWLFSASLRFLFMLPFLLVIVYIRTGFKALWLSVRKNPFPWFGWSFVGFVLFYAPLTFASGYAPGWLVAGTFQLTIVAGLLLSPLFYHVSANGSRIRQTIPLRSLLSSAVIFVGVVFIQAQHATSISGNLLFSVAPVIVAAFAYPLGNRKMMELTDGRIDTFSRVLGMTVMTTPVWVALFVTGTIQHGLPTASQTGQALIVAISSGIIATLLFFYATDRTRKKPNQLAAVEATQSGEVIFALILELLFLHALFPSPLALLGIGLIVIGMALHSFLSRKTAQPGNSRSRKILD</sequence>
<dbReference type="EMBL" id="AP006627">
    <property type="protein sequence ID" value="BAD65986.1"/>
    <property type="molecule type" value="Genomic_DNA"/>
</dbReference>
<dbReference type="InterPro" id="IPR032713">
    <property type="entry name" value="EmrE"/>
</dbReference>